<name>A0A077Z2K0_TRITR</name>
<dbReference type="Proteomes" id="UP000030665">
    <property type="component" value="Unassembled WGS sequence"/>
</dbReference>
<dbReference type="AlphaFoldDB" id="A0A077Z2K0"/>
<protein>
    <submittedName>
        <fullName evidence="1">Gemin7 domain containing protein</fullName>
    </submittedName>
</protein>
<evidence type="ECO:0000313" key="2">
    <source>
        <dbReference type="Proteomes" id="UP000030665"/>
    </source>
</evidence>
<dbReference type="Pfam" id="PF11095">
    <property type="entry name" value="Gemin7"/>
    <property type="match status" value="1"/>
</dbReference>
<gene>
    <name evidence="1" type="ORF">TTRE_0000221701</name>
</gene>
<reference evidence="1" key="1">
    <citation type="submission" date="2014-01" db="EMBL/GenBank/DDBJ databases">
        <authorList>
            <person name="Aslett M."/>
        </authorList>
    </citation>
    <scope>NUCLEOTIDE SEQUENCE</scope>
</reference>
<keyword evidence="2" id="KW-1185">Reference proteome</keyword>
<dbReference type="InterPro" id="IPR020338">
    <property type="entry name" value="SMN_gemin7"/>
</dbReference>
<reference evidence="1" key="2">
    <citation type="submission" date="2014-03" db="EMBL/GenBank/DDBJ databases">
        <title>The whipworm genome and dual-species transcriptomics of an intimate host-pathogen interaction.</title>
        <authorList>
            <person name="Foth B.J."/>
            <person name="Tsai I.J."/>
            <person name="Reid A.J."/>
            <person name="Bancroft A.J."/>
            <person name="Nichol S."/>
            <person name="Tracey A."/>
            <person name="Holroyd N."/>
            <person name="Cotton J.A."/>
            <person name="Stanley E.J."/>
            <person name="Zarowiecki M."/>
            <person name="Liu J.Z."/>
            <person name="Huckvale T."/>
            <person name="Cooper P.J."/>
            <person name="Grencis R.K."/>
            <person name="Berriman M."/>
        </authorList>
    </citation>
    <scope>NUCLEOTIDE SEQUENCE [LARGE SCALE GENOMIC DNA]</scope>
</reference>
<evidence type="ECO:0000313" key="1">
    <source>
        <dbReference type="EMBL" id="CDW53948.1"/>
    </source>
</evidence>
<dbReference type="OrthoDB" id="10287770at2759"/>
<dbReference type="Gene3D" id="2.30.30.100">
    <property type="match status" value="1"/>
</dbReference>
<proteinExistence type="predicted"/>
<organism evidence="1 2">
    <name type="scientific">Trichuris trichiura</name>
    <name type="common">Whipworm</name>
    <name type="synonym">Trichocephalus trichiurus</name>
    <dbReference type="NCBI Taxonomy" id="36087"/>
    <lineage>
        <taxon>Eukaryota</taxon>
        <taxon>Metazoa</taxon>
        <taxon>Ecdysozoa</taxon>
        <taxon>Nematoda</taxon>
        <taxon>Enoplea</taxon>
        <taxon>Dorylaimia</taxon>
        <taxon>Trichinellida</taxon>
        <taxon>Trichuridae</taxon>
        <taxon>Trichuris</taxon>
    </lineage>
</organism>
<accession>A0A077Z2K0</accession>
<dbReference type="EMBL" id="HG805874">
    <property type="protein sequence ID" value="CDW53948.1"/>
    <property type="molecule type" value="Genomic_DNA"/>
</dbReference>
<sequence length="95" mass="11057">MEEASDARELRGKLRQEFLETVSALYDRQATVHLYGLSCPIQTEFVACRPLFEHFAFKNFNSPAGQLSRAIVRKSDVVRIEFEIPFYDENNKQNE</sequence>
<dbReference type="GO" id="GO:0034719">
    <property type="term" value="C:SMN-Sm protein complex"/>
    <property type="evidence" value="ECO:0007669"/>
    <property type="project" value="InterPro"/>
</dbReference>